<sequence>FRVFDLVYVLTQGGPAHYSEVLTTYMYFQSFSHIGTNRMGYASSIAIVLTFTVLTFSIIRQKFLKRRF</sequence>
<dbReference type="EMBL" id="LAZR01057003">
    <property type="protein sequence ID" value="KKK72949.1"/>
    <property type="molecule type" value="Genomic_DNA"/>
</dbReference>
<dbReference type="PANTHER" id="PTHR43227">
    <property type="entry name" value="BLL4140 PROTEIN"/>
    <property type="match status" value="1"/>
</dbReference>
<comment type="caution">
    <text evidence="8">The sequence shown here is derived from an EMBL/GenBank/DDBJ whole genome shotgun (WGS) entry which is preliminary data.</text>
</comment>
<keyword evidence="6 7" id="KW-0472">Membrane</keyword>
<keyword evidence="4 7" id="KW-0812">Transmembrane</keyword>
<dbReference type="AlphaFoldDB" id="A0A0F9A2Y7"/>
<evidence type="ECO:0000313" key="8">
    <source>
        <dbReference type="EMBL" id="KKK72949.1"/>
    </source>
</evidence>
<evidence type="ECO:0000256" key="2">
    <source>
        <dbReference type="ARBA" id="ARBA00022448"/>
    </source>
</evidence>
<keyword evidence="3" id="KW-1003">Cell membrane</keyword>
<keyword evidence="2" id="KW-0813">Transport</keyword>
<feature type="transmembrane region" description="Helical" evidence="7">
    <location>
        <begin position="39"/>
        <end position="59"/>
    </location>
</feature>
<name>A0A0F9A2Y7_9ZZZZ</name>
<protein>
    <recommendedName>
        <fullName evidence="9">ABC transmembrane type-1 domain-containing protein</fullName>
    </recommendedName>
</protein>
<dbReference type="InterPro" id="IPR050809">
    <property type="entry name" value="UgpAE/MalFG_permease"/>
</dbReference>
<comment type="subcellular location">
    <subcellularLocation>
        <location evidence="1">Cell membrane</location>
        <topology evidence="1">Multi-pass membrane protein</topology>
    </subcellularLocation>
</comment>
<dbReference type="Gene3D" id="1.10.3720.10">
    <property type="entry name" value="MetI-like"/>
    <property type="match status" value="1"/>
</dbReference>
<evidence type="ECO:0000256" key="4">
    <source>
        <dbReference type="ARBA" id="ARBA00022692"/>
    </source>
</evidence>
<organism evidence="8">
    <name type="scientific">marine sediment metagenome</name>
    <dbReference type="NCBI Taxonomy" id="412755"/>
    <lineage>
        <taxon>unclassified sequences</taxon>
        <taxon>metagenomes</taxon>
        <taxon>ecological metagenomes</taxon>
    </lineage>
</organism>
<keyword evidence="5 7" id="KW-1133">Transmembrane helix</keyword>
<proteinExistence type="predicted"/>
<accession>A0A0F9A2Y7</accession>
<feature type="non-terminal residue" evidence="8">
    <location>
        <position position="1"/>
    </location>
</feature>
<gene>
    <name evidence="8" type="ORF">LCGC14_2898770</name>
</gene>
<evidence type="ECO:0000256" key="1">
    <source>
        <dbReference type="ARBA" id="ARBA00004651"/>
    </source>
</evidence>
<dbReference type="InterPro" id="IPR035906">
    <property type="entry name" value="MetI-like_sf"/>
</dbReference>
<evidence type="ECO:0000256" key="7">
    <source>
        <dbReference type="SAM" id="Phobius"/>
    </source>
</evidence>
<dbReference type="GO" id="GO:0005886">
    <property type="term" value="C:plasma membrane"/>
    <property type="evidence" value="ECO:0007669"/>
    <property type="project" value="UniProtKB-SubCell"/>
</dbReference>
<evidence type="ECO:0008006" key="9">
    <source>
        <dbReference type="Google" id="ProtNLM"/>
    </source>
</evidence>
<evidence type="ECO:0000256" key="5">
    <source>
        <dbReference type="ARBA" id="ARBA00022989"/>
    </source>
</evidence>
<evidence type="ECO:0000256" key="3">
    <source>
        <dbReference type="ARBA" id="ARBA00022475"/>
    </source>
</evidence>
<dbReference type="SUPFAM" id="SSF161098">
    <property type="entry name" value="MetI-like"/>
    <property type="match status" value="1"/>
</dbReference>
<evidence type="ECO:0000256" key="6">
    <source>
        <dbReference type="ARBA" id="ARBA00023136"/>
    </source>
</evidence>
<reference evidence="8" key="1">
    <citation type="journal article" date="2015" name="Nature">
        <title>Complex archaea that bridge the gap between prokaryotes and eukaryotes.</title>
        <authorList>
            <person name="Spang A."/>
            <person name="Saw J.H."/>
            <person name="Jorgensen S.L."/>
            <person name="Zaremba-Niedzwiedzka K."/>
            <person name="Martijn J."/>
            <person name="Lind A.E."/>
            <person name="van Eijk R."/>
            <person name="Schleper C."/>
            <person name="Guy L."/>
            <person name="Ettema T.J."/>
        </authorList>
    </citation>
    <scope>NUCLEOTIDE SEQUENCE</scope>
</reference>
<dbReference type="PANTHER" id="PTHR43227:SF11">
    <property type="entry name" value="BLL4140 PROTEIN"/>
    <property type="match status" value="1"/>
</dbReference>